<accession>N1Q124</accession>
<dbReference type="EMBL" id="KB446536">
    <property type="protein sequence ID" value="EME48154.1"/>
    <property type="molecule type" value="Genomic_DNA"/>
</dbReference>
<dbReference type="PANTHER" id="PTHR48070">
    <property type="entry name" value="ESTERASE OVCA2"/>
    <property type="match status" value="1"/>
</dbReference>
<dbReference type="InterPro" id="IPR005645">
    <property type="entry name" value="FSH-like_dom"/>
</dbReference>
<evidence type="ECO:0000259" key="2">
    <source>
        <dbReference type="Pfam" id="PF03959"/>
    </source>
</evidence>
<dbReference type="STRING" id="675120.N1Q124"/>
<dbReference type="OrthoDB" id="2094269at2759"/>
<dbReference type="Gene3D" id="3.40.50.1820">
    <property type="entry name" value="alpha/beta hydrolase"/>
    <property type="match status" value="1"/>
</dbReference>
<protein>
    <recommendedName>
        <fullName evidence="2">Serine hydrolase domain-containing protein</fullName>
    </recommendedName>
</protein>
<feature type="domain" description="Serine hydrolase" evidence="2">
    <location>
        <begin position="1"/>
        <end position="223"/>
    </location>
</feature>
<name>N1Q124_DOTSN</name>
<keyword evidence="1" id="KW-0378">Hydrolase</keyword>
<organism evidence="3 4">
    <name type="scientific">Dothistroma septosporum (strain NZE10 / CBS 128990)</name>
    <name type="common">Red band needle blight fungus</name>
    <name type="synonym">Mycosphaerella pini</name>
    <dbReference type="NCBI Taxonomy" id="675120"/>
    <lineage>
        <taxon>Eukaryota</taxon>
        <taxon>Fungi</taxon>
        <taxon>Dikarya</taxon>
        <taxon>Ascomycota</taxon>
        <taxon>Pezizomycotina</taxon>
        <taxon>Dothideomycetes</taxon>
        <taxon>Dothideomycetidae</taxon>
        <taxon>Mycosphaerellales</taxon>
        <taxon>Mycosphaerellaceae</taxon>
        <taxon>Dothistroma</taxon>
    </lineage>
</organism>
<dbReference type="HOGENOM" id="CLU_051938_2_3_1"/>
<proteinExistence type="predicted"/>
<dbReference type="GO" id="GO:0016787">
    <property type="term" value="F:hydrolase activity"/>
    <property type="evidence" value="ECO:0007669"/>
    <property type="project" value="UniProtKB-KW"/>
</dbReference>
<reference evidence="4" key="1">
    <citation type="journal article" date="2012" name="PLoS Genet.">
        <title>The genomes of the fungal plant pathogens Cladosporium fulvum and Dothistroma septosporum reveal adaptation to different hosts and lifestyles but also signatures of common ancestry.</title>
        <authorList>
            <person name="de Wit P.J.G.M."/>
            <person name="van der Burgt A."/>
            <person name="Oekmen B."/>
            <person name="Stergiopoulos I."/>
            <person name="Abd-Elsalam K.A."/>
            <person name="Aerts A.L."/>
            <person name="Bahkali A.H."/>
            <person name="Beenen H.G."/>
            <person name="Chettri P."/>
            <person name="Cox M.P."/>
            <person name="Datema E."/>
            <person name="de Vries R.P."/>
            <person name="Dhillon B."/>
            <person name="Ganley A.R."/>
            <person name="Griffiths S.A."/>
            <person name="Guo Y."/>
            <person name="Hamelin R.C."/>
            <person name="Henrissat B."/>
            <person name="Kabir M.S."/>
            <person name="Jashni M.K."/>
            <person name="Kema G."/>
            <person name="Klaubauf S."/>
            <person name="Lapidus A."/>
            <person name="Levasseur A."/>
            <person name="Lindquist E."/>
            <person name="Mehrabi R."/>
            <person name="Ohm R.A."/>
            <person name="Owen T.J."/>
            <person name="Salamov A."/>
            <person name="Schwelm A."/>
            <person name="Schijlen E."/>
            <person name="Sun H."/>
            <person name="van den Burg H.A."/>
            <person name="van Ham R.C.H.J."/>
            <person name="Zhang S."/>
            <person name="Goodwin S.B."/>
            <person name="Grigoriev I.V."/>
            <person name="Collemare J."/>
            <person name="Bradshaw R.E."/>
        </authorList>
    </citation>
    <scope>NUCLEOTIDE SEQUENCE [LARGE SCALE GENOMIC DNA]</scope>
    <source>
        <strain evidence="4">NZE10 / CBS 128990</strain>
    </source>
</reference>
<dbReference type="InterPro" id="IPR029058">
    <property type="entry name" value="AB_hydrolase_fold"/>
</dbReference>
<dbReference type="PANTHER" id="PTHR48070:SF6">
    <property type="entry name" value="ESTERASE OVCA2"/>
    <property type="match status" value="1"/>
</dbReference>
<reference evidence="3 4" key="2">
    <citation type="journal article" date="2012" name="PLoS Pathog.">
        <title>Diverse lifestyles and strategies of plant pathogenesis encoded in the genomes of eighteen Dothideomycetes fungi.</title>
        <authorList>
            <person name="Ohm R.A."/>
            <person name="Feau N."/>
            <person name="Henrissat B."/>
            <person name="Schoch C.L."/>
            <person name="Horwitz B.A."/>
            <person name="Barry K.W."/>
            <person name="Condon B.J."/>
            <person name="Copeland A.C."/>
            <person name="Dhillon B."/>
            <person name="Glaser F."/>
            <person name="Hesse C.N."/>
            <person name="Kosti I."/>
            <person name="LaButti K."/>
            <person name="Lindquist E.A."/>
            <person name="Lucas S."/>
            <person name="Salamov A.A."/>
            <person name="Bradshaw R.E."/>
            <person name="Ciuffetti L."/>
            <person name="Hamelin R.C."/>
            <person name="Kema G.H.J."/>
            <person name="Lawrence C."/>
            <person name="Scott J.A."/>
            <person name="Spatafora J.W."/>
            <person name="Turgeon B.G."/>
            <person name="de Wit P.J.G.M."/>
            <person name="Zhong S."/>
            <person name="Goodwin S.B."/>
            <person name="Grigoriev I.V."/>
        </authorList>
    </citation>
    <scope>NUCLEOTIDE SEQUENCE [LARGE SCALE GENOMIC DNA]</scope>
    <source>
        <strain evidence="4">NZE10 / CBS 128990</strain>
    </source>
</reference>
<evidence type="ECO:0000313" key="3">
    <source>
        <dbReference type="EMBL" id="EME48154.1"/>
    </source>
</evidence>
<dbReference type="SUPFAM" id="SSF53474">
    <property type="entry name" value="alpha/beta-Hydrolases"/>
    <property type="match status" value="1"/>
</dbReference>
<keyword evidence="4" id="KW-1185">Reference proteome</keyword>
<gene>
    <name evidence="3" type="ORF">DOTSEDRAFT_95910</name>
</gene>
<sequence>MTSKLRILCLHGFTSNGHVHAHQVRRITKALPQYEFLFPDGPHVVDVASQMDMDTPANQAWADMVNMLSTSGHRAWWFARDGDWNNKETGGFYGLEKSLDYIGSYIQDSGPVHAIWGFSQGACFAGMLCALMQEKHSSHPLRKHLPAKISPPMAGVIFSGFRARFPQYDGLYEPGIDMPMLHVIGKQDALVHSERSEAFIRVCKNSDVLIHAGGHDIPKSVEDQARIFEFLK</sequence>
<evidence type="ECO:0000256" key="1">
    <source>
        <dbReference type="ARBA" id="ARBA00022801"/>
    </source>
</evidence>
<dbReference type="Proteomes" id="UP000016933">
    <property type="component" value="Unassembled WGS sequence"/>
</dbReference>
<dbReference type="InterPro" id="IPR050593">
    <property type="entry name" value="LovG"/>
</dbReference>
<dbReference type="eggNOG" id="KOG2551">
    <property type="taxonomic scope" value="Eukaryota"/>
</dbReference>
<dbReference type="AlphaFoldDB" id="N1Q124"/>
<dbReference type="GO" id="GO:0005634">
    <property type="term" value="C:nucleus"/>
    <property type="evidence" value="ECO:0007669"/>
    <property type="project" value="TreeGrafter"/>
</dbReference>
<dbReference type="Pfam" id="PF03959">
    <property type="entry name" value="FSH1"/>
    <property type="match status" value="1"/>
</dbReference>
<feature type="non-terminal residue" evidence="3">
    <location>
        <position position="232"/>
    </location>
</feature>
<dbReference type="GO" id="GO:0005737">
    <property type="term" value="C:cytoplasm"/>
    <property type="evidence" value="ECO:0007669"/>
    <property type="project" value="TreeGrafter"/>
</dbReference>
<evidence type="ECO:0000313" key="4">
    <source>
        <dbReference type="Proteomes" id="UP000016933"/>
    </source>
</evidence>
<dbReference type="OMA" id="FRDPTIC"/>